<dbReference type="EMBL" id="FOQG01000029">
    <property type="protein sequence ID" value="SFJ39635.1"/>
    <property type="molecule type" value="Genomic_DNA"/>
</dbReference>
<evidence type="ECO:0000313" key="2">
    <source>
        <dbReference type="Proteomes" id="UP000198649"/>
    </source>
</evidence>
<dbReference type="STRING" id="1005945.SAMN05216561_1292"/>
<keyword evidence="2" id="KW-1185">Reference proteome</keyword>
<dbReference type="RefSeq" id="WP_177223734.1">
    <property type="nucleotide sequence ID" value="NZ_FOQG01000029.1"/>
</dbReference>
<evidence type="ECO:0000313" key="1">
    <source>
        <dbReference type="EMBL" id="SFJ39635.1"/>
    </source>
</evidence>
<reference evidence="1 2" key="1">
    <citation type="submission" date="2016-10" db="EMBL/GenBank/DDBJ databases">
        <authorList>
            <person name="de Groot N.N."/>
        </authorList>
    </citation>
    <scope>NUCLEOTIDE SEQUENCE [LARGE SCALE GENOMIC DNA]</scope>
    <source>
        <strain evidence="1 2">CGMCC 1.11156</strain>
    </source>
</reference>
<protein>
    <submittedName>
        <fullName evidence="1">Uncharacterized protein</fullName>
    </submittedName>
</protein>
<proteinExistence type="predicted"/>
<organism evidence="1 2">
    <name type="scientific">Nocardioides psychrotolerans</name>
    <dbReference type="NCBI Taxonomy" id="1005945"/>
    <lineage>
        <taxon>Bacteria</taxon>
        <taxon>Bacillati</taxon>
        <taxon>Actinomycetota</taxon>
        <taxon>Actinomycetes</taxon>
        <taxon>Propionibacteriales</taxon>
        <taxon>Nocardioidaceae</taxon>
        <taxon>Nocardioides</taxon>
    </lineage>
</organism>
<dbReference type="Proteomes" id="UP000198649">
    <property type="component" value="Unassembled WGS sequence"/>
</dbReference>
<name>A0A1I3R0H2_9ACTN</name>
<gene>
    <name evidence="1" type="ORF">SAMN05216561_1292</name>
</gene>
<dbReference type="AlphaFoldDB" id="A0A1I3R0H2"/>
<accession>A0A1I3R0H2</accession>
<sequence length="50" mass="5522">MFEADDEVFESLAGAISTQDDILLGVHGNIQHRACVPRLPTPLLQSFRGR</sequence>